<feature type="binding site" evidence="6">
    <location>
        <position position="15"/>
    </location>
    <ligand>
        <name>FAD</name>
        <dbReference type="ChEBI" id="CHEBI:57692"/>
    </ligand>
</feature>
<keyword evidence="5 6" id="KW-0560">Oxidoreductase</keyword>
<dbReference type="PRINTS" id="PR00368">
    <property type="entry name" value="FADPNR"/>
</dbReference>
<dbReference type="InterPro" id="IPR036188">
    <property type="entry name" value="FAD/NAD-bd_sf"/>
</dbReference>
<dbReference type="InterPro" id="IPR050097">
    <property type="entry name" value="Ferredoxin-NADP_redctase_2"/>
</dbReference>
<sequence length="353" mass="39309">MKDVYDVTIIGGGPSGLYSAFYAGLRDLKTKLIEFQPHLGGKVHIYPEKFIWDVGGLPATPGHQLIENLVKQGLTFHPTVLLNTKVEHISKQDDCYVLTTQTGELHYSKTVIVAVGGGIIKPMKLELEGAEKFEMSNLHYTVRGIQRFQDKRVLISGGGNAAIDWACDLLEVAAHITVVYRGEELPAHEAHVKKLKDHGVPIYTHSQIKALVAHPNRSEIAEVVVENQQTQSLMTVQPDEVLINHGYNRDHSLSYDQDIEPERDEAYNYYIMTNPKCESSAPGLYAVGDAVEYNGKVHLIAGAFQDAVNAVNSAKRYIEPEALEYGMVSSHNEHFKAKNKELIKQALKDKQPQ</sequence>
<keyword evidence="4 6" id="KW-0521">NADP</keyword>
<evidence type="ECO:0000313" key="9">
    <source>
        <dbReference type="Proteomes" id="UP001596233"/>
    </source>
</evidence>
<feature type="binding site" evidence="6">
    <location>
        <position position="86"/>
    </location>
    <ligand>
        <name>FAD</name>
        <dbReference type="ChEBI" id="CHEBI:57692"/>
    </ligand>
</feature>
<dbReference type="Gene3D" id="3.50.50.60">
    <property type="entry name" value="FAD/NAD(P)-binding domain"/>
    <property type="match status" value="2"/>
</dbReference>
<comment type="subunit">
    <text evidence="1 6">Homodimer.</text>
</comment>
<evidence type="ECO:0000313" key="8">
    <source>
        <dbReference type="EMBL" id="MFC6334051.1"/>
    </source>
</evidence>
<reference evidence="9" key="1">
    <citation type="journal article" date="2019" name="Int. J. Syst. Evol. Microbiol.">
        <title>The Global Catalogue of Microorganisms (GCM) 10K type strain sequencing project: providing services to taxonomists for standard genome sequencing and annotation.</title>
        <authorList>
            <consortium name="The Broad Institute Genomics Platform"/>
            <consortium name="The Broad Institute Genome Sequencing Center for Infectious Disease"/>
            <person name="Wu L."/>
            <person name="Ma J."/>
        </authorList>
    </citation>
    <scope>NUCLEOTIDE SEQUENCE [LARGE SCALE GENOMIC DNA]</scope>
    <source>
        <strain evidence="9">PCU 280</strain>
    </source>
</reference>
<dbReference type="Pfam" id="PF07992">
    <property type="entry name" value="Pyr_redox_2"/>
    <property type="match status" value="1"/>
</dbReference>
<protein>
    <recommendedName>
        <fullName evidence="6">Ferredoxin--NADP reductase</fullName>
        <shortName evidence="6">FNR</shortName>
        <shortName evidence="6">Fd-NADP(+) reductase</shortName>
        <ecNumber evidence="6">1.18.1.2</ecNumber>
    </recommendedName>
</protein>
<evidence type="ECO:0000256" key="1">
    <source>
        <dbReference type="ARBA" id="ARBA00011738"/>
    </source>
</evidence>
<keyword evidence="2 6" id="KW-0285">Flavoprotein</keyword>
<feature type="binding site" evidence="6">
    <location>
        <position position="289"/>
    </location>
    <ligand>
        <name>FAD</name>
        <dbReference type="ChEBI" id="CHEBI:57692"/>
    </ligand>
</feature>
<evidence type="ECO:0000256" key="6">
    <source>
        <dbReference type="HAMAP-Rule" id="MF_01685"/>
    </source>
</evidence>
<dbReference type="PANTHER" id="PTHR48105">
    <property type="entry name" value="THIOREDOXIN REDUCTASE 1-RELATED-RELATED"/>
    <property type="match status" value="1"/>
</dbReference>
<comment type="cofactor">
    <cofactor evidence="6">
        <name>FAD</name>
        <dbReference type="ChEBI" id="CHEBI:57692"/>
    </cofactor>
    <text evidence="6">Binds 1 FAD per subunit.</text>
</comment>
<dbReference type="EMBL" id="JBHSTE010000005">
    <property type="protein sequence ID" value="MFC6334051.1"/>
    <property type="molecule type" value="Genomic_DNA"/>
</dbReference>
<gene>
    <name evidence="8" type="ORF">ACFP56_15590</name>
</gene>
<feature type="binding site" evidence="6">
    <location>
        <position position="330"/>
    </location>
    <ligand>
        <name>FAD</name>
        <dbReference type="ChEBI" id="CHEBI:57692"/>
    </ligand>
</feature>
<evidence type="ECO:0000256" key="2">
    <source>
        <dbReference type="ARBA" id="ARBA00022630"/>
    </source>
</evidence>
<evidence type="ECO:0000256" key="4">
    <source>
        <dbReference type="ARBA" id="ARBA00022857"/>
    </source>
</evidence>
<feature type="binding site" evidence="6">
    <location>
        <position position="120"/>
    </location>
    <ligand>
        <name>FAD</name>
        <dbReference type="ChEBI" id="CHEBI:57692"/>
    </ligand>
</feature>
<evidence type="ECO:0000259" key="7">
    <source>
        <dbReference type="Pfam" id="PF07992"/>
    </source>
</evidence>
<evidence type="ECO:0000256" key="3">
    <source>
        <dbReference type="ARBA" id="ARBA00022827"/>
    </source>
</evidence>
<dbReference type="Proteomes" id="UP001596233">
    <property type="component" value="Unassembled WGS sequence"/>
</dbReference>
<accession>A0ABW1V882</accession>
<dbReference type="InterPro" id="IPR023753">
    <property type="entry name" value="FAD/NAD-binding_dom"/>
</dbReference>
<keyword evidence="9" id="KW-1185">Reference proteome</keyword>
<feature type="binding site" evidence="6">
    <location>
        <position position="46"/>
    </location>
    <ligand>
        <name>FAD</name>
        <dbReference type="ChEBI" id="CHEBI:57692"/>
    </ligand>
</feature>
<feature type="binding site" evidence="6">
    <location>
        <position position="42"/>
    </location>
    <ligand>
        <name>FAD</name>
        <dbReference type="ChEBI" id="CHEBI:57692"/>
    </ligand>
</feature>
<keyword evidence="3 6" id="KW-0274">FAD</keyword>
<dbReference type="HAMAP" id="MF_01685">
    <property type="entry name" value="FENR2"/>
    <property type="match status" value="1"/>
</dbReference>
<dbReference type="SUPFAM" id="SSF51905">
    <property type="entry name" value="FAD/NAD(P)-binding domain"/>
    <property type="match status" value="1"/>
</dbReference>
<organism evidence="8 9">
    <name type="scientific">Paenibacillus septentrionalis</name>
    <dbReference type="NCBI Taxonomy" id="429342"/>
    <lineage>
        <taxon>Bacteria</taxon>
        <taxon>Bacillati</taxon>
        <taxon>Bacillota</taxon>
        <taxon>Bacilli</taxon>
        <taxon>Bacillales</taxon>
        <taxon>Paenibacillaceae</taxon>
        <taxon>Paenibacillus</taxon>
    </lineage>
</organism>
<feature type="domain" description="FAD/NAD(P)-binding" evidence="7">
    <location>
        <begin position="5"/>
        <end position="311"/>
    </location>
</feature>
<comment type="catalytic activity">
    <reaction evidence="6">
        <text>2 reduced [2Fe-2S]-[ferredoxin] + NADP(+) + H(+) = 2 oxidized [2Fe-2S]-[ferredoxin] + NADPH</text>
        <dbReference type="Rhea" id="RHEA:20125"/>
        <dbReference type="Rhea" id="RHEA-COMP:10000"/>
        <dbReference type="Rhea" id="RHEA-COMP:10001"/>
        <dbReference type="ChEBI" id="CHEBI:15378"/>
        <dbReference type="ChEBI" id="CHEBI:33737"/>
        <dbReference type="ChEBI" id="CHEBI:33738"/>
        <dbReference type="ChEBI" id="CHEBI:57783"/>
        <dbReference type="ChEBI" id="CHEBI:58349"/>
        <dbReference type="EC" id="1.18.1.2"/>
    </reaction>
</comment>
<dbReference type="PRINTS" id="PR00469">
    <property type="entry name" value="PNDRDTASEII"/>
</dbReference>
<comment type="similarity">
    <text evidence="6">Belongs to the ferredoxin--NADP reductase type 2 family.</text>
</comment>
<evidence type="ECO:0000256" key="5">
    <source>
        <dbReference type="ARBA" id="ARBA00023002"/>
    </source>
</evidence>
<name>A0ABW1V882_9BACL</name>
<comment type="caution">
    <text evidence="8">The sequence shown here is derived from an EMBL/GenBank/DDBJ whole genome shotgun (WGS) entry which is preliminary data.</text>
</comment>
<dbReference type="RefSeq" id="WP_379236185.1">
    <property type="nucleotide sequence ID" value="NZ_JBHSTE010000005.1"/>
</dbReference>
<proteinExistence type="inferred from homology"/>
<dbReference type="InterPro" id="IPR022890">
    <property type="entry name" value="Fd--NADP_Rdtase_type_2"/>
</dbReference>
<dbReference type="EC" id="1.18.1.2" evidence="6"/>
<feature type="binding site" evidence="6">
    <location>
        <position position="34"/>
    </location>
    <ligand>
        <name>FAD</name>
        <dbReference type="ChEBI" id="CHEBI:57692"/>
    </ligand>
</feature>